<reference evidence="2" key="1">
    <citation type="submission" date="2021-12" db="EMBL/GenBank/DDBJ databases">
        <authorList>
            <person name="Martin H S."/>
        </authorList>
    </citation>
    <scope>NUCLEOTIDE SEQUENCE</scope>
</reference>
<protein>
    <submittedName>
        <fullName evidence="2">Uncharacterized protein</fullName>
    </submittedName>
</protein>
<feature type="compositionally biased region" description="Low complexity" evidence="1">
    <location>
        <begin position="100"/>
        <end position="110"/>
    </location>
</feature>
<evidence type="ECO:0000256" key="1">
    <source>
        <dbReference type="SAM" id="MobiDB-lite"/>
    </source>
</evidence>
<accession>A0A8J9VNZ5</accession>
<dbReference type="EMBL" id="OV170226">
    <property type="protein sequence ID" value="CAH0726853.1"/>
    <property type="molecule type" value="Genomic_DNA"/>
</dbReference>
<dbReference type="AlphaFoldDB" id="A0A8J9VNZ5"/>
<feature type="non-terminal residue" evidence="2">
    <location>
        <position position="201"/>
    </location>
</feature>
<feature type="region of interest" description="Disordered" evidence="1">
    <location>
        <begin position="57"/>
        <end position="170"/>
    </location>
</feature>
<name>A0A8J9VNZ5_9NEOP</name>
<sequence length="201" mass="20931">MQGVIMNKVSADNVTVHRPKRYAPGTLSSLLGTRPALVGRLRRAIWVAAAPALAARAAGAGGRREAGAAYRSAQSRPGRGPSPCSPSLARRRPRARPCRARAAASAAWPASRPPPPSRGQERAAPVSTVGVDSVAPAASSPRRSARLKRPHCDPVTRHPREGGSAWRPAADETAGEAARCACLHNGRAATDIAAAVNSTRR</sequence>
<proteinExistence type="predicted"/>
<gene>
    <name evidence="2" type="ORF">BINO364_LOCUS12271</name>
</gene>
<dbReference type="Proteomes" id="UP000838878">
    <property type="component" value="Chromosome 6"/>
</dbReference>
<keyword evidence="3" id="KW-1185">Reference proteome</keyword>
<evidence type="ECO:0000313" key="3">
    <source>
        <dbReference type="Proteomes" id="UP000838878"/>
    </source>
</evidence>
<feature type="compositionally biased region" description="Low complexity" evidence="1">
    <location>
        <begin position="67"/>
        <end position="88"/>
    </location>
</feature>
<feature type="compositionally biased region" description="Basic and acidic residues" evidence="1">
    <location>
        <begin position="150"/>
        <end position="161"/>
    </location>
</feature>
<feature type="compositionally biased region" description="Low complexity" evidence="1">
    <location>
        <begin position="133"/>
        <end position="142"/>
    </location>
</feature>
<organism evidence="2 3">
    <name type="scientific">Brenthis ino</name>
    <name type="common">lesser marbled fritillary</name>
    <dbReference type="NCBI Taxonomy" id="405034"/>
    <lineage>
        <taxon>Eukaryota</taxon>
        <taxon>Metazoa</taxon>
        <taxon>Ecdysozoa</taxon>
        <taxon>Arthropoda</taxon>
        <taxon>Hexapoda</taxon>
        <taxon>Insecta</taxon>
        <taxon>Pterygota</taxon>
        <taxon>Neoptera</taxon>
        <taxon>Endopterygota</taxon>
        <taxon>Lepidoptera</taxon>
        <taxon>Glossata</taxon>
        <taxon>Ditrysia</taxon>
        <taxon>Papilionoidea</taxon>
        <taxon>Nymphalidae</taxon>
        <taxon>Heliconiinae</taxon>
        <taxon>Argynnini</taxon>
        <taxon>Brenthis</taxon>
    </lineage>
</organism>
<evidence type="ECO:0000313" key="2">
    <source>
        <dbReference type="EMBL" id="CAH0726853.1"/>
    </source>
</evidence>
<feature type="compositionally biased region" description="Basic residues" evidence="1">
    <location>
        <begin position="89"/>
        <end position="99"/>
    </location>
</feature>